<organism evidence="6 7">
    <name type="scientific">Massilia aquatica</name>
    <dbReference type="NCBI Taxonomy" id="2609000"/>
    <lineage>
        <taxon>Bacteria</taxon>
        <taxon>Pseudomonadati</taxon>
        <taxon>Pseudomonadota</taxon>
        <taxon>Betaproteobacteria</taxon>
        <taxon>Burkholderiales</taxon>
        <taxon>Oxalobacteraceae</taxon>
        <taxon>Telluria group</taxon>
        <taxon>Massilia</taxon>
    </lineage>
</organism>
<evidence type="ECO:0000256" key="2">
    <source>
        <dbReference type="ARBA" id="ARBA00023015"/>
    </source>
</evidence>
<gene>
    <name evidence="6" type="ORF">F1609_33250</name>
</gene>
<dbReference type="Pfam" id="PF00126">
    <property type="entry name" value="HTH_1"/>
    <property type="match status" value="1"/>
</dbReference>
<dbReference type="EMBL" id="VVIW01000049">
    <property type="protein sequence ID" value="NHZ44976.1"/>
    <property type="molecule type" value="Genomic_DNA"/>
</dbReference>
<feature type="domain" description="HTH lysR-type" evidence="5">
    <location>
        <begin position="5"/>
        <end position="62"/>
    </location>
</feature>
<keyword evidence="3" id="KW-0238">DNA-binding</keyword>
<dbReference type="Pfam" id="PF03466">
    <property type="entry name" value="LysR_substrate"/>
    <property type="match status" value="1"/>
</dbReference>
<evidence type="ECO:0000256" key="1">
    <source>
        <dbReference type="ARBA" id="ARBA00009437"/>
    </source>
</evidence>
<dbReference type="PROSITE" id="PS50931">
    <property type="entry name" value="HTH_LYSR"/>
    <property type="match status" value="1"/>
</dbReference>
<evidence type="ECO:0000259" key="5">
    <source>
        <dbReference type="PROSITE" id="PS50931"/>
    </source>
</evidence>
<proteinExistence type="inferred from homology"/>
<evidence type="ECO:0000313" key="7">
    <source>
        <dbReference type="Proteomes" id="UP000819052"/>
    </source>
</evidence>
<name>A0ABX0MRX0_9BURK</name>
<dbReference type="InterPro" id="IPR005119">
    <property type="entry name" value="LysR_subst-bd"/>
</dbReference>
<keyword evidence="4" id="KW-0804">Transcription</keyword>
<dbReference type="InterPro" id="IPR036390">
    <property type="entry name" value="WH_DNA-bd_sf"/>
</dbReference>
<dbReference type="RefSeq" id="WP_167082157.1">
    <property type="nucleotide sequence ID" value="NZ_VVIW01000049.1"/>
</dbReference>
<dbReference type="InterPro" id="IPR000847">
    <property type="entry name" value="LysR_HTH_N"/>
</dbReference>
<keyword evidence="2" id="KW-0805">Transcription regulation</keyword>
<evidence type="ECO:0000256" key="3">
    <source>
        <dbReference type="ARBA" id="ARBA00023125"/>
    </source>
</evidence>
<dbReference type="InterPro" id="IPR036388">
    <property type="entry name" value="WH-like_DNA-bd_sf"/>
</dbReference>
<evidence type="ECO:0000256" key="4">
    <source>
        <dbReference type="ARBA" id="ARBA00023163"/>
    </source>
</evidence>
<dbReference type="SUPFAM" id="SSF46785">
    <property type="entry name" value="Winged helix' DNA-binding domain"/>
    <property type="match status" value="1"/>
</dbReference>
<dbReference type="PRINTS" id="PR00039">
    <property type="entry name" value="HTHLYSR"/>
</dbReference>
<accession>A0ABX0MRX0</accession>
<protein>
    <submittedName>
        <fullName evidence="6">LysR family transcriptional regulator</fullName>
    </submittedName>
</protein>
<reference evidence="6 7" key="1">
    <citation type="submission" date="2019-09" db="EMBL/GenBank/DDBJ databases">
        <title>Taxonomy of Antarctic Massilia spp.: description of Massilia rubra sp. nov., Massilia aquatica sp. nov., Massilia mucilaginosa sp. nov., Massilia frigida sp. nov. isolated from streams, lakes and regoliths.</title>
        <authorList>
            <person name="Holochova P."/>
            <person name="Sedlacek I."/>
            <person name="Kralova S."/>
            <person name="Maslanova I."/>
            <person name="Busse H.-J."/>
            <person name="Stankova E."/>
            <person name="Vrbovska V."/>
            <person name="Kovarovic V."/>
            <person name="Bartak M."/>
            <person name="Svec P."/>
            <person name="Pantucek R."/>
        </authorList>
    </citation>
    <scope>NUCLEOTIDE SEQUENCE [LARGE SCALE GENOMIC DNA]</scope>
    <source>
        <strain evidence="6 7">CCM 8693</strain>
    </source>
</reference>
<sequence length="294" mass="32517">MIDKLEINHLRMLAALYKHGTLSAAAENMGVSQQAISLQLKKLRALLRDPLFVRTGHGMAATPYARLIEPHIGQVLAHISAIPPPGSVTPAQIERTLAICATDYTQKVIVGPLLRELRELAPKVKIIVSGIEVNHLTQKMQRGEIDMAFTSDGYVPVGLISEPLFIEQYRCVSADQAMLAGGVMALDQVVDYDFIITSPGIGSFKGSADTWFERQGLRRKVVLSAPSFFMAMDYLKQSSMVGFIPTRLLPCDGLFDIPLEKYPPGYEVVAAYHPSANNDPFLRWLLERVRLLSI</sequence>
<evidence type="ECO:0000313" key="6">
    <source>
        <dbReference type="EMBL" id="NHZ44976.1"/>
    </source>
</evidence>
<dbReference type="Gene3D" id="3.40.190.10">
    <property type="entry name" value="Periplasmic binding protein-like II"/>
    <property type="match status" value="2"/>
</dbReference>
<dbReference type="Proteomes" id="UP000819052">
    <property type="component" value="Unassembled WGS sequence"/>
</dbReference>
<dbReference type="Gene3D" id="1.10.10.10">
    <property type="entry name" value="Winged helix-like DNA-binding domain superfamily/Winged helix DNA-binding domain"/>
    <property type="match status" value="1"/>
</dbReference>
<dbReference type="InterPro" id="IPR050389">
    <property type="entry name" value="LysR-type_TF"/>
</dbReference>
<dbReference type="SUPFAM" id="SSF53850">
    <property type="entry name" value="Periplasmic binding protein-like II"/>
    <property type="match status" value="1"/>
</dbReference>
<dbReference type="PANTHER" id="PTHR30118:SF15">
    <property type="entry name" value="TRANSCRIPTIONAL REGULATORY PROTEIN"/>
    <property type="match status" value="1"/>
</dbReference>
<comment type="caution">
    <text evidence="6">The sequence shown here is derived from an EMBL/GenBank/DDBJ whole genome shotgun (WGS) entry which is preliminary data.</text>
</comment>
<comment type="similarity">
    <text evidence="1">Belongs to the LysR transcriptional regulatory family.</text>
</comment>
<keyword evidence="7" id="KW-1185">Reference proteome</keyword>
<dbReference type="PANTHER" id="PTHR30118">
    <property type="entry name" value="HTH-TYPE TRANSCRIPTIONAL REGULATOR LEUO-RELATED"/>
    <property type="match status" value="1"/>
</dbReference>